<dbReference type="OrthoDB" id="541656at2759"/>
<reference evidence="2 3" key="1">
    <citation type="journal article" date="2010" name="Science">
        <title>Genomic analysis of organismal complexity in the multicellular green alga Volvox carteri.</title>
        <authorList>
            <person name="Prochnik S.E."/>
            <person name="Umen J."/>
            <person name="Nedelcu A.M."/>
            <person name="Hallmann A."/>
            <person name="Miller S.M."/>
            <person name="Nishii I."/>
            <person name="Ferris P."/>
            <person name="Kuo A."/>
            <person name="Mitros T."/>
            <person name="Fritz-Laylin L.K."/>
            <person name="Hellsten U."/>
            <person name="Chapman J."/>
            <person name="Simakov O."/>
            <person name="Rensing S.A."/>
            <person name="Terry A."/>
            <person name="Pangilinan J."/>
            <person name="Kapitonov V."/>
            <person name="Jurka J."/>
            <person name="Salamov A."/>
            <person name="Shapiro H."/>
            <person name="Schmutz J."/>
            <person name="Grimwood J."/>
            <person name="Lindquist E."/>
            <person name="Lucas S."/>
            <person name="Grigoriev I.V."/>
            <person name="Schmitt R."/>
            <person name="Kirk D."/>
            <person name="Rokhsar D.S."/>
        </authorList>
    </citation>
    <scope>NUCLEOTIDE SEQUENCE [LARGE SCALE GENOMIC DNA]</scope>
    <source>
        <strain evidence="3">f. Nagariensis / Eve</strain>
    </source>
</reference>
<proteinExistence type="predicted"/>
<sequence length="434" mass="44902">MDLLLCIVEANAAAKALARVAAQSLHAVEDCSSVVECCIKVLPAALSALEGAASTDENLAGQAVEYVQGFIAAMAQLQTAIEGLNRHDGEGVLGILLEHPAAWLETYRAFRSLTVQLVGISTFMRSTAQRGRADDSDEALQSSIRALLGTSNRAREAANLLGSDLPNFARDAAAAGWSGARVQHIPTGGSGAASPCRRCGCGPGGCGPCICGTAMFMFAAANAALQQQEQQQEQRMSLLRRLGKAAACSTPDVRRGCSGSGQSCAGQDGGSGSGLEDAAWSLVARVQDMILFDSEIDQLEQDRAYLQQRVTQLQAVCSCSSVAATAAAGAAAATASEQSTAGSLIQSVVLLAAVDLRLRALGERSSGSGEACGQQLRTASTAANLLSGRKTGRGNGEANLAAAAGRLVDPEDLYDEVRKRRTALRWLPVCFVGA</sequence>
<dbReference type="RefSeq" id="XP_002954908.1">
    <property type="nucleotide sequence ID" value="XM_002954862.1"/>
</dbReference>
<protein>
    <submittedName>
        <fullName evidence="2">Uncharacterized protein</fullName>
    </submittedName>
</protein>
<evidence type="ECO:0000313" key="3">
    <source>
        <dbReference type="Proteomes" id="UP000001058"/>
    </source>
</evidence>
<dbReference type="GeneID" id="9621585"/>
<dbReference type="InParanoid" id="D8U8A7"/>
<gene>
    <name evidence="2" type="ORF">VOLCADRAFT_106577</name>
</gene>
<feature type="region of interest" description="Disordered" evidence="1">
    <location>
        <begin position="250"/>
        <end position="269"/>
    </location>
</feature>
<dbReference type="KEGG" id="vcn:VOLCADRAFT_106577"/>
<feature type="compositionally biased region" description="Low complexity" evidence="1">
    <location>
        <begin position="256"/>
        <end position="266"/>
    </location>
</feature>
<dbReference type="EMBL" id="GL378367">
    <property type="protein sequence ID" value="EFJ44107.1"/>
    <property type="molecule type" value="Genomic_DNA"/>
</dbReference>
<dbReference type="AlphaFoldDB" id="D8U8A7"/>
<evidence type="ECO:0000313" key="2">
    <source>
        <dbReference type="EMBL" id="EFJ44107.1"/>
    </source>
</evidence>
<dbReference type="Proteomes" id="UP000001058">
    <property type="component" value="Unassembled WGS sequence"/>
</dbReference>
<accession>D8U8A7</accession>
<evidence type="ECO:0000256" key="1">
    <source>
        <dbReference type="SAM" id="MobiDB-lite"/>
    </source>
</evidence>
<keyword evidence="3" id="KW-1185">Reference proteome</keyword>
<name>D8U8A7_VOLCA</name>
<organism evidence="3">
    <name type="scientific">Volvox carteri f. nagariensis</name>
    <dbReference type="NCBI Taxonomy" id="3068"/>
    <lineage>
        <taxon>Eukaryota</taxon>
        <taxon>Viridiplantae</taxon>
        <taxon>Chlorophyta</taxon>
        <taxon>core chlorophytes</taxon>
        <taxon>Chlorophyceae</taxon>
        <taxon>CS clade</taxon>
        <taxon>Chlamydomonadales</taxon>
        <taxon>Volvocaceae</taxon>
        <taxon>Volvox</taxon>
    </lineage>
</organism>